<dbReference type="AlphaFoldDB" id="A0AAU7QIW1"/>
<evidence type="ECO:0000313" key="1">
    <source>
        <dbReference type="EMBL" id="XBS88688.1"/>
    </source>
</evidence>
<sequence>MLFNQPNSYRGKIPLELYVELQNKFPQDELESDLAWLRRIKKDPSLYQKMFGTPQFKLELIQAVQRRAAIAKMAAAGATRQGKDWKAWSPAARYQEDMAREVQKSGKQPSEYAKEAYAQLLEQFDATTPVNGSVFWNGINELALMKKIDKWNSSGEIFGQLEATTAARYVNKQFVWEPGGAFANYFTSVSGKLGHAARGHVTAVCRCGLRNDSILTTTELPAMVKLMTDQIKAKKEPVITDFTIVVIEPILLPDQPYAIYTNNDLAKVSIVSPKPGKRISGRDDCNVDGQLSISNPFLQYYWAARGRRPETAAVTRIKEDLKSLITWP</sequence>
<reference evidence="1" key="1">
    <citation type="submission" date="2024-06" db="EMBL/GenBank/DDBJ databases">
        <authorList>
            <person name="Sun Y."/>
        </authorList>
    </citation>
    <scope>NUCLEOTIDE SEQUENCE</scope>
    <source>
        <strain evidence="1">IGA1.0</strain>
    </source>
</reference>
<name>A0AAU7QIW1_9GAMM</name>
<accession>A0AAU7QIW1</accession>
<organism evidence="1">
    <name type="scientific">Rhodanobacter sp. IGA1.0</name>
    <dbReference type="NCBI Taxonomy" id="3158582"/>
    <lineage>
        <taxon>Bacteria</taxon>
        <taxon>Pseudomonadati</taxon>
        <taxon>Pseudomonadota</taxon>
        <taxon>Gammaproteobacteria</taxon>
        <taxon>Lysobacterales</taxon>
        <taxon>Rhodanobacteraceae</taxon>
        <taxon>Rhodanobacter</taxon>
    </lineage>
</organism>
<proteinExistence type="predicted"/>
<dbReference type="EMBL" id="CP157948">
    <property type="protein sequence ID" value="XBS88688.1"/>
    <property type="molecule type" value="Genomic_DNA"/>
</dbReference>
<dbReference type="SUPFAM" id="SSF52309">
    <property type="entry name" value="N-(deoxy)ribosyltransferase-like"/>
    <property type="match status" value="1"/>
</dbReference>
<gene>
    <name evidence="1" type="ORF">ABNK63_09705</name>
</gene>
<dbReference type="RefSeq" id="WP_350015500.1">
    <property type="nucleotide sequence ID" value="NZ_CP157948.1"/>
</dbReference>
<protein>
    <submittedName>
        <fullName evidence="1">Uncharacterized protein</fullName>
    </submittedName>
</protein>